<keyword evidence="1" id="KW-1133">Transmembrane helix</keyword>
<proteinExistence type="predicted"/>
<organism evidence="2 3">
    <name type="scientific">Solibacillus palustris</name>
    <dbReference type="NCBI Taxonomy" id="2908203"/>
    <lineage>
        <taxon>Bacteria</taxon>
        <taxon>Bacillati</taxon>
        <taxon>Bacillota</taxon>
        <taxon>Bacilli</taxon>
        <taxon>Bacillales</taxon>
        <taxon>Caryophanaceae</taxon>
        <taxon>Solibacillus</taxon>
    </lineage>
</organism>
<sequence>MMSLVLKDLLNLQSYLKTIIVFVVFYSILSFSMDDVSFVAGMLIILFAMIPISSFTYDQQAKWDVFGHTLPVTRKQMVQSKYVVALLFIVMGLVISLIITVTVTFIKESSVEVVGLFASNSMVASVGLILLAVMLPLIYKFGVEKSRIMLLAISSMPIIALLLLSNLGVTIPSNIDWQKVTYIVPVIALIIFTISYYISHNIYDKKDF</sequence>
<keyword evidence="3" id="KW-1185">Reference proteome</keyword>
<dbReference type="RefSeq" id="WP_241369026.1">
    <property type="nucleotide sequence ID" value="NZ_JAKZFC010000002.1"/>
</dbReference>
<protein>
    <submittedName>
        <fullName evidence="2">ABC-2 transporter permease</fullName>
    </submittedName>
</protein>
<comment type="caution">
    <text evidence="2">The sequence shown here is derived from an EMBL/GenBank/DDBJ whole genome shotgun (WGS) entry which is preliminary data.</text>
</comment>
<dbReference type="PANTHER" id="PTHR41309">
    <property type="entry name" value="MEMBRANE PROTEIN-RELATED"/>
    <property type="match status" value="1"/>
</dbReference>
<keyword evidence="1" id="KW-0812">Transmembrane</keyword>
<gene>
    <name evidence="2" type="ORF">LZ480_08745</name>
</gene>
<feature type="transmembrane region" description="Helical" evidence="1">
    <location>
        <begin position="82"/>
        <end position="106"/>
    </location>
</feature>
<evidence type="ECO:0000313" key="3">
    <source>
        <dbReference type="Proteomes" id="UP001316087"/>
    </source>
</evidence>
<dbReference type="Proteomes" id="UP001316087">
    <property type="component" value="Unassembled WGS sequence"/>
</dbReference>
<accession>A0ABS9UCE5</accession>
<evidence type="ECO:0000256" key="1">
    <source>
        <dbReference type="SAM" id="Phobius"/>
    </source>
</evidence>
<feature type="transmembrane region" description="Helical" evidence="1">
    <location>
        <begin position="118"/>
        <end position="139"/>
    </location>
</feature>
<feature type="transmembrane region" description="Helical" evidence="1">
    <location>
        <begin position="180"/>
        <end position="198"/>
    </location>
</feature>
<reference evidence="2 3" key="1">
    <citation type="submission" date="2022-03" db="EMBL/GenBank/DDBJ databases">
        <authorList>
            <person name="Jo J.-H."/>
            <person name="Im W.-T."/>
        </authorList>
    </citation>
    <scope>NUCLEOTIDE SEQUENCE [LARGE SCALE GENOMIC DNA]</scope>
    <source>
        <strain evidence="2 3">MA9</strain>
    </source>
</reference>
<dbReference type="PANTHER" id="PTHR41309:SF2">
    <property type="entry name" value="MEMBRANE PROTEIN"/>
    <property type="match status" value="1"/>
</dbReference>
<feature type="transmembrane region" description="Helical" evidence="1">
    <location>
        <begin position="12"/>
        <end position="32"/>
    </location>
</feature>
<feature type="transmembrane region" description="Helical" evidence="1">
    <location>
        <begin position="38"/>
        <end position="57"/>
    </location>
</feature>
<name>A0ABS9UCE5_9BACL</name>
<keyword evidence="1" id="KW-0472">Membrane</keyword>
<evidence type="ECO:0000313" key="2">
    <source>
        <dbReference type="EMBL" id="MCH7321979.1"/>
    </source>
</evidence>
<dbReference type="EMBL" id="JAKZFC010000002">
    <property type="protein sequence ID" value="MCH7321979.1"/>
    <property type="molecule type" value="Genomic_DNA"/>
</dbReference>
<feature type="transmembrane region" description="Helical" evidence="1">
    <location>
        <begin position="148"/>
        <end position="168"/>
    </location>
</feature>
<dbReference type="Pfam" id="PF13346">
    <property type="entry name" value="ABC2_membrane_5"/>
    <property type="match status" value="1"/>
</dbReference>
<dbReference type="InterPro" id="IPR025699">
    <property type="entry name" value="ABC2_memb-like"/>
</dbReference>